<organism evidence="3 4">
    <name type="scientific">Muiribacterium halophilum</name>
    <dbReference type="NCBI Taxonomy" id="2053465"/>
    <lineage>
        <taxon>Bacteria</taxon>
        <taxon>Candidatus Muiribacteriota</taxon>
        <taxon>Candidatus Muiribacteriia</taxon>
        <taxon>Candidatus Muiribacteriales</taxon>
        <taxon>Candidatus Muiribacteriaceae</taxon>
        <taxon>Candidatus Muiribacterium</taxon>
    </lineage>
</organism>
<gene>
    <name evidence="3" type="ORF">C0601_02955</name>
</gene>
<dbReference type="AlphaFoldDB" id="A0A2N5ZK38"/>
<sequence length="184" mass="21061">MTKKSFVIMTLLIFLILTFSNEFDSGVKYYKDGDFKNALSSFQNIKQKDSRVYFNIGNCFFRLKKLPEAAAYYLKSIRLDPGLKDALQNLRLIAGEDIVFHSTIFIPFPRSAVYTVNLLFLFILLLFTFVKLIKKKKGISHVQITIAVLTIILSFYSLFAYVNSLKEFAVINQHSEVLSSPSSD</sequence>
<comment type="caution">
    <text evidence="3">The sequence shown here is derived from an EMBL/GenBank/DDBJ whole genome shotgun (WGS) entry which is preliminary data.</text>
</comment>
<proteinExistence type="predicted"/>
<dbReference type="Proteomes" id="UP000234857">
    <property type="component" value="Unassembled WGS sequence"/>
</dbReference>
<keyword evidence="2" id="KW-1133">Transmembrane helix</keyword>
<dbReference type="SMART" id="SM00028">
    <property type="entry name" value="TPR"/>
    <property type="match status" value="1"/>
</dbReference>
<dbReference type="Pfam" id="PF00515">
    <property type="entry name" value="TPR_1"/>
    <property type="match status" value="1"/>
</dbReference>
<accession>A0A2N5ZK38</accession>
<dbReference type="Gene3D" id="1.25.40.10">
    <property type="entry name" value="Tetratricopeptide repeat domain"/>
    <property type="match status" value="1"/>
</dbReference>
<keyword evidence="1" id="KW-0802">TPR repeat</keyword>
<evidence type="ECO:0000313" key="3">
    <source>
        <dbReference type="EMBL" id="PLX19065.1"/>
    </source>
</evidence>
<feature type="repeat" description="TPR" evidence="1">
    <location>
        <begin position="50"/>
        <end position="83"/>
    </location>
</feature>
<evidence type="ECO:0000313" key="4">
    <source>
        <dbReference type="Proteomes" id="UP000234857"/>
    </source>
</evidence>
<protein>
    <submittedName>
        <fullName evidence="3">Uncharacterized protein</fullName>
    </submittedName>
</protein>
<keyword evidence="2" id="KW-0472">Membrane</keyword>
<evidence type="ECO:0000256" key="1">
    <source>
        <dbReference type="PROSITE-ProRule" id="PRU00339"/>
    </source>
</evidence>
<dbReference type="InterPro" id="IPR019734">
    <property type="entry name" value="TPR_rpt"/>
</dbReference>
<dbReference type="SUPFAM" id="SSF48452">
    <property type="entry name" value="TPR-like"/>
    <property type="match status" value="1"/>
</dbReference>
<dbReference type="InterPro" id="IPR011990">
    <property type="entry name" value="TPR-like_helical_dom_sf"/>
</dbReference>
<evidence type="ECO:0000256" key="2">
    <source>
        <dbReference type="SAM" id="Phobius"/>
    </source>
</evidence>
<dbReference type="PROSITE" id="PS50005">
    <property type="entry name" value="TPR"/>
    <property type="match status" value="1"/>
</dbReference>
<feature type="transmembrane region" description="Helical" evidence="2">
    <location>
        <begin position="142"/>
        <end position="162"/>
    </location>
</feature>
<reference evidence="3 4" key="1">
    <citation type="submission" date="2017-11" db="EMBL/GenBank/DDBJ databases">
        <title>Genome-resolved metagenomics identifies genetic mobility, metabolic interactions, and unexpected diversity in perchlorate-reducing communities.</title>
        <authorList>
            <person name="Barnum T.P."/>
            <person name="Figueroa I.A."/>
            <person name="Carlstrom C.I."/>
            <person name="Lucas L.N."/>
            <person name="Engelbrektson A.L."/>
            <person name="Coates J.D."/>
        </authorList>
    </citation>
    <scope>NUCLEOTIDE SEQUENCE [LARGE SCALE GENOMIC DNA]</scope>
    <source>
        <strain evidence="3">BM706</strain>
    </source>
</reference>
<dbReference type="EMBL" id="PKTG01000042">
    <property type="protein sequence ID" value="PLX19065.1"/>
    <property type="molecule type" value="Genomic_DNA"/>
</dbReference>
<feature type="transmembrane region" description="Helical" evidence="2">
    <location>
        <begin position="112"/>
        <end position="130"/>
    </location>
</feature>
<name>A0A2N5ZK38_MUIH1</name>
<keyword evidence="2" id="KW-0812">Transmembrane</keyword>